<dbReference type="EMBL" id="CM044706">
    <property type="protein sequence ID" value="KAI5655930.1"/>
    <property type="molecule type" value="Genomic_DNA"/>
</dbReference>
<keyword evidence="2" id="KW-1185">Reference proteome</keyword>
<dbReference type="Proteomes" id="UP001060085">
    <property type="component" value="Linkage Group LG06"/>
</dbReference>
<accession>A0ACC0A4W2</accession>
<organism evidence="1 2">
    <name type="scientific">Catharanthus roseus</name>
    <name type="common">Madagascar periwinkle</name>
    <name type="synonym">Vinca rosea</name>
    <dbReference type="NCBI Taxonomy" id="4058"/>
    <lineage>
        <taxon>Eukaryota</taxon>
        <taxon>Viridiplantae</taxon>
        <taxon>Streptophyta</taxon>
        <taxon>Embryophyta</taxon>
        <taxon>Tracheophyta</taxon>
        <taxon>Spermatophyta</taxon>
        <taxon>Magnoliopsida</taxon>
        <taxon>eudicotyledons</taxon>
        <taxon>Gunneridae</taxon>
        <taxon>Pentapetalae</taxon>
        <taxon>asterids</taxon>
        <taxon>lamiids</taxon>
        <taxon>Gentianales</taxon>
        <taxon>Apocynaceae</taxon>
        <taxon>Rauvolfioideae</taxon>
        <taxon>Vinceae</taxon>
        <taxon>Catharanthinae</taxon>
        <taxon>Catharanthus</taxon>
    </lineage>
</organism>
<evidence type="ECO:0000313" key="1">
    <source>
        <dbReference type="EMBL" id="KAI5655930.1"/>
    </source>
</evidence>
<comment type="caution">
    <text evidence="1">The sequence shown here is derived from an EMBL/GenBank/DDBJ whole genome shotgun (WGS) entry which is preliminary data.</text>
</comment>
<evidence type="ECO:0000313" key="2">
    <source>
        <dbReference type="Proteomes" id="UP001060085"/>
    </source>
</evidence>
<sequence length="209" mass="23294">MDTSTSSGQSVPHKLTAEADQQFQEGIDLLFSRWTALQMAVQNQWGGPHSHLRARQIISDVFSLLTQSKERVYIDDVEDMLEEAMLSLSVEVDDGSIEEIAEKLMLMHEECLEGNFSSIQRLRETNAPRIALPNVGQVVDDSDDDANDDTTENMVEDGSSEMAVDVNSSHQIPNGRELMTDESKSNQLAEAAEDGWTKVAPKRNKGRRN</sequence>
<name>A0ACC0A4W2_CATRO</name>
<protein>
    <submittedName>
        <fullName evidence="1">Uncharacterized protein</fullName>
    </submittedName>
</protein>
<gene>
    <name evidence="1" type="ORF">M9H77_24723</name>
</gene>
<proteinExistence type="predicted"/>
<reference evidence="2" key="1">
    <citation type="journal article" date="2023" name="Nat. Plants">
        <title>Single-cell RNA sequencing provides a high-resolution roadmap for understanding the multicellular compartmentation of specialized metabolism.</title>
        <authorList>
            <person name="Sun S."/>
            <person name="Shen X."/>
            <person name="Li Y."/>
            <person name="Li Y."/>
            <person name="Wang S."/>
            <person name="Li R."/>
            <person name="Zhang H."/>
            <person name="Shen G."/>
            <person name="Guo B."/>
            <person name="Wei J."/>
            <person name="Xu J."/>
            <person name="St-Pierre B."/>
            <person name="Chen S."/>
            <person name="Sun C."/>
        </authorList>
    </citation>
    <scope>NUCLEOTIDE SEQUENCE [LARGE SCALE GENOMIC DNA]</scope>
</reference>